<keyword evidence="4" id="KW-0804">Transcription</keyword>
<dbReference type="PROSITE" id="PS50931">
    <property type="entry name" value="HTH_LYSR"/>
    <property type="match status" value="1"/>
</dbReference>
<dbReference type="Pfam" id="PF00126">
    <property type="entry name" value="HTH_1"/>
    <property type="match status" value="1"/>
</dbReference>
<evidence type="ECO:0000256" key="2">
    <source>
        <dbReference type="ARBA" id="ARBA00023015"/>
    </source>
</evidence>
<proteinExistence type="inferred from homology"/>
<evidence type="ECO:0000256" key="3">
    <source>
        <dbReference type="ARBA" id="ARBA00023125"/>
    </source>
</evidence>
<dbReference type="InterPro" id="IPR000847">
    <property type="entry name" value="LysR_HTH_N"/>
</dbReference>
<dbReference type="PANTHER" id="PTHR30346:SF30">
    <property type="entry name" value="SMALL NEUTRAL PROTEASE REGULATORY PROTEIN"/>
    <property type="match status" value="1"/>
</dbReference>
<gene>
    <name evidence="6" type="ORF">OR613_09675</name>
</gene>
<dbReference type="SUPFAM" id="SSF53850">
    <property type="entry name" value="Periplasmic binding protein-like II"/>
    <property type="match status" value="1"/>
</dbReference>
<dbReference type="GO" id="GO:0003700">
    <property type="term" value="F:DNA-binding transcription factor activity"/>
    <property type="evidence" value="ECO:0007669"/>
    <property type="project" value="InterPro"/>
</dbReference>
<evidence type="ECO:0000313" key="6">
    <source>
        <dbReference type="EMBL" id="WBW63137.1"/>
    </source>
</evidence>
<comment type="similarity">
    <text evidence="1">Belongs to the LysR transcriptional regulatory family.</text>
</comment>
<accession>A0AAJ5QXF5</accession>
<dbReference type="GO" id="GO:0003677">
    <property type="term" value="F:DNA binding"/>
    <property type="evidence" value="ECO:0007669"/>
    <property type="project" value="UniProtKB-KW"/>
</dbReference>
<dbReference type="EMBL" id="CP112887">
    <property type="protein sequence ID" value="WBW63137.1"/>
    <property type="molecule type" value="Genomic_DNA"/>
</dbReference>
<dbReference type="SUPFAM" id="SSF46785">
    <property type="entry name" value="Winged helix' DNA-binding domain"/>
    <property type="match status" value="1"/>
</dbReference>
<dbReference type="PRINTS" id="PR00039">
    <property type="entry name" value="HTHLYSR"/>
</dbReference>
<feature type="domain" description="HTH lysR-type" evidence="5">
    <location>
        <begin position="12"/>
        <end position="69"/>
    </location>
</feature>
<evidence type="ECO:0000256" key="4">
    <source>
        <dbReference type="ARBA" id="ARBA00023163"/>
    </source>
</evidence>
<keyword evidence="7" id="KW-1185">Reference proteome</keyword>
<dbReference type="Gene3D" id="3.40.190.10">
    <property type="entry name" value="Periplasmic binding protein-like II"/>
    <property type="match status" value="2"/>
</dbReference>
<name>A0AAJ5QXF5_9ENTR</name>
<keyword evidence="2" id="KW-0805">Transcription regulation</keyword>
<dbReference type="AlphaFoldDB" id="A0AAJ5QXF5"/>
<reference evidence="6 7" key="1">
    <citation type="journal article" date="2023" name="Microbiol. Resour. Announc.">
        <title>Complete Genome Sequence of the First Colistin-Resistant Raoultella electrica Strain.</title>
        <authorList>
            <person name="Aldeia C."/>
            <person name="Campos-Madueno E.I."/>
            <person name="Sendi P."/>
            <person name="Endimiani A."/>
        </authorList>
    </citation>
    <scope>NUCLEOTIDE SEQUENCE [LARGE SCALE GENOMIC DNA]</scope>
    <source>
        <strain evidence="6 7">S2-IND-01-C</strain>
    </source>
</reference>
<protein>
    <submittedName>
        <fullName evidence="6">LysR family transcriptional regulator</fullName>
    </submittedName>
</protein>
<dbReference type="InterPro" id="IPR036390">
    <property type="entry name" value="WH_DNA-bd_sf"/>
</dbReference>
<dbReference type="Pfam" id="PF03466">
    <property type="entry name" value="LysR_substrate"/>
    <property type="match status" value="1"/>
</dbReference>
<dbReference type="GO" id="GO:0032993">
    <property type="term" value="C:protein-DNA complex"/>
    <property type="evidence" value="ECO:0007669"/>
    <property type="project" value="TreeGrafter"/>
</dbReference>
<sequence length="311" mass="34403">MIFFSYLEEVTLELRHLRYFVAVAEEEHMTRAAQRLGIQQPPLSQQIRDLETELGVELFERAPRRIKLNTAGAVFLVKARQLLAQADEAVLHVRKSARGELGHIAVGYTSSAAMHEAVPALLKAFGTHYPLITLSVTENNTRTLLEAVREQKLDAVFVRSTVTRYPSLLSVLLDEEPMVAAFPADHPMASVAGPMSMDMLRDQPFILYRQADGPGVQDRLLAACRSAGFELNVTEEVPRLLSAVTLVAAGKGVSLLPQTLKCILNRDVVYRPLAGEHAFTTPLTLAYRETPSDSPLGRLVSLARERGLKPR</sequence>
<dbReference type="InterPro" id="IPR036388">
    <property type="entry name" value="WH-like_DNA-bd_sf"/>
</dbReference>
<dbReference type="RefSeq" id="WP_131047805.1">
    <property type="nucleotide sequence ID" value="NZ_CP041247.1"/>
</dbReference>
<dbReference type="InterPro" id="IPR005119">
    <property type="entry name" value="LysR_subst-bd"/>
</dbReference>
<keyword evidence="3" id="KW-0238">DNA-binding</keyword>
<organism evidence="6 7">
    <name type="scientific">Klebsiella electrica</name>
    <dbReference type="NCBI Taxonomy" id="1259973"/>
    <lineage>
        <taxon>Bacteria</taxon>
        <taxon>Pseudomonadati</taxon>
        <taxon>Pseudomonadota</taxon>
        <taxon>Gammaproteobacteria</taxon>
        <taxon>Enterobacterales</taxon>
        <taxon>Enterobacteriaceae</taxon>
        <taxon>Klebsiella/Raoultella group</taxon>
        <taxon>Klebsiella</taxon>
    </lineage>
</organism>
<evidence type="ECO:0000259" key="5">
    <source>
        <dbReference type="PROSITE" id="PS50931"/>
    </source>
</evidence>
<dbReference type="FunFam" id="1.10.10.10:FF:000001">
    <property type="entry name" value="LysR family transcriptional regulator"/>
    <property type="match status" value="1"/>
</dbReference>
<dbReference type="Proteomes" id="UP001210130">
    <property type="component" value="Chromosome"/>
</dbReference>
<evidence type="ECO:0000313" key="7">
    <source>
        <dbReference type="Proteomes" id="UP001210130"/>
    </source>
</evidence>
<evidence type="ECO:0000256" key="1">
    <source>
        <dbReference type="ARBA" id="ARBA00009437"/>
    </source>
</evidence>
<dbReference type="PANTHER" id="PTHR30346">
    <property type="entry name" value="TRANSCRIPTIONAL DUAL REGULATOR HCAR-RELATED"/>
    <property type="match status" value="1"/>
</dbReference>
<dbReference type="Gene3D" id="1.10.10.10">
    <property type="entry name" value="Winged helix-like DNA-binding domain superfamily/Winged helix DNA-binding domain"/>
    <property type="match status" value="1"/>
</dbReference>